<keyword evidence="2" id="KW-1185">Reference proteome</keyword>
<reference evidence="1" key="1">
    <citation type="submission" date="2020-07" db="EMBL/GenBank/DDBJ databases">
        <title>Vallitalea pronyensis genome.</title>
        <authorList>
            <person name="Postec A."/>
        </authorList>
    </citation>
    <scope>NUCLEOTIDE SEQUENCE</scope>
    <source>
        <strain evidence="1">FatNI3</strain>
    </source>
</reference>
<sequence>MERINVEVILMAHNKRYEFLLPIAMEVKVAKKLMVKVISGMEGVMLKREDLVMYVVDKGCEAELNVPIEQSCIKDGSQLMLL</sequence>
<gene>
    <name evidence="1" type="ORF">HZI73_23555</name>
</gene>
<accession>A0A8J8MPP6</accession>
<evidence type="ECO:0000313" key="2">
    <source>
        <dbReference type="Proteomes" id="UP000683246"/>
    </source>
</evidence>
<dbReference type="AlphaFoldDB" id="A0A8J8MPP6"/>
<protein>
    <recommendedName>
        <fullName evidence="3">Ubiquitin-like domain-containing protein</fullName>
    </recommendedName>
</protein>
<evidence type="ECO:0000313" key="1">
    <source>
        <dbReference type="EMBL" id="QUI25088.1"/>
    </source>
</evidence>
<dbReference type="Proteomes" id="UP000683246">
    <property type="component" value="Chromosome"/>
</dbReference>
<organism evidence="1 2">
    <name type="scientific">Vallitalea pronyensis</name>
    <dbReference type="NCBI Taxonomy" id="1348613"/>
    <lineage>
        <taxon>Bacteria</taxon>
        <taxon>Bacillati</taxon>
        <taxon>Bacillota</taxon>
        <taxon>Clostridia</taxon>
        <taxon>Lachnospirales</taxon>
        <taxon>Vallitaleaceae</taxon>
        <taxon>Vallitalea</taxon>
    </lineage>
</organism>
<name>A0A8J8MPP6_9FIRM</name>
<dbReference type="KEGG" id="vpy:HZI73_23555"/>
<proteinExistence type="predicted"/>
<dbReference type="EMBL" id="CP058649">
    <property type="protein sequence ID" value="QUI25088.1"/>
    <property type="molecule type" value="Genomic_DNA"/>
</dbReference>
<dbReference type="RefSeq" id="WP_212695787.1">
    <property type="nucleotide sequence ID" value="NZ_CP058649.1"/>
</dbReference>
<evidence type="ECO:0008006" key="3">
    <source>
        <dbReference type="Google" id="ProtNLM"/>
    </source>
</evidence>